<dbReference type="OrthoDB" id="719343at2"/>
<gene>
    <name evidence="1" type="ORF">PS918_02547</name>
</gene>
<reference evidence="1 2" key="1">
    <citation type="submission" date="2019-09" db="EMBL/GenBank/DDBJ databases">
        <authorList>
            <person name="Chandra G."/>
            <person name="Truman W A."/>
        </authorList>
    </citation>
    <scope>NUCLEOTIDE SEQUENCE [LARGE SCALE GENOMIC DNA]</scope>
    <source>
        <strain evidence="1">PS918</strain>
    </source>
</reference>
<dbReference type="RefSeq" id="WP_150770599.1">
    <property type="nucleotide sequence ID" value="NZ_CABVIY010000003.1"/>
</dbReference>
<protein>
    <submittedName>
        <fullName evidence="1">Uncharacterized protein</fullName>
    </submittedName>
</protein>
<dbReference type="EMBL" id="CABVIY010000003">
    <property type="protein sequence ID" value="VVP83532.1"/>
    <property type="molecule type" value="Genomic_DNA"/>
</dbReference>
<evidence type="ECO:0000313" key="2">
    <source>
        <dbReference type="Proteomes" id="UP000326611"/>
    </source>
</evidence>
<dbReference type="AlphaFoldDB" id="A0A5E7SA30"/>
<evidence type="ECO:0000313" key="1">
    <source>
        <dbReference type="EMBL" id="VVP83532.1"/>
    </source>
</evidence>
<organism evidence="1 2">
    <name type="scientific">Pseudomonas fluorescens</name>
    <dbReference type="NCBI Taxonomy" id="294"/>
    <lineage>
        <taxon>Bacteria</taxon>
        <taxon>Pseudomonadati</taxon>
        <taxon>Pseudomonadota</taxon>
        <taxon>Gammaproteobacteria</taxon>
        <taxon>Pseudomonadales</taxon>
        <taxon>Pseudomonadaceae</taxon>
        <taxon>Pseudomonas</taxon>
    </lineage>
</organism>
<name>A0A5E7SA30_PSEFL</name>
<proteinExistence type="predicted"/>
<sequence length="721" mass="79033">MALIDDVEAVCTRLATDNGWHALLLHHGLDIKARPLAAELNKTLSVDRTLEGFADFSSHGQRGIEAASPSRSLLYHALASPNVVTDPNGNPLRLFPSAAEIDRVLNYVYGLRLPSLADLQQEAGAGTPLAIVVFAAQYQPAPDTGHRKHADLCFSRTGIARVGTAPARYDVARRGFLPWVANDPKAICVTPARYYAYIAMQKTGDAPGFGPWPVQPGDENEPFWAPLHKLFSGPECLAGMNVQVDLVLNHINEKLRRFHLRFPASTIGQPDFSQPPFTLKNGLVEWADEQEYGEGLLSPVPRPRLVEEAVHEGQALFFSIPPNPQYNGYIINRRYRQAKDGSVEDLNLNPDVVQIVKDGGYNALHFSDFTAEGSILATCPQLAGMMNSVAAYSLVSAPDFYPELTQRSLLDWSDRQAFPQPFFGASLKVLSDRRVAGNPDLEGGHFPPGDKGIAAVVSHVLDDAAPCNMAGVGSARRHTWIGFGAGGFFSPGWDISGNGFNPTHLNSHELGCPFTEDIRICASIGGFWAAVSPDNSNAFEPTNDWISIIPLTDQERGSWDGTPSPTLIDLGKGNHVVEYQNYVFTDYTKNALAGLLSVHHLAQTADADYQARILTMHNAFRALGAITRLQKNGWSVLSFTKTLRPDAELDQAESATGMVLPAPVHRYRIYKSDINQTTTPAHDFTKRHVVVIEMVDLFVCPSASLVKREQSPWQAYFHVQP</sequence>
<accession>A0A5E7SA30</accession>
<dbReference type="Proteomes" id="UP000326611">
    <property type="component" value="Unassembled WGS sequence"/>
</dbReference>